<organism evidence="1 2">
    <name type="scientific">Persicobacter diffluens</name>
    <dbReference type="NCBI Taxonomy" id="981"/>
    <lineage>
        <taxon>Bacteria</taxon>
        <taxon>Pseudomonadati</taxon>
        <taxon>Bacteroidota</taxon>
        <taxon>Cytophagia</taxon>
        <taxon>Cytophagales</taxon>
        <taxon>Persicobacteraceae</taxon>
        <taxon>Persicobacter</taxon>
    </lineage>
</organism>
<reference evidence="1 2" key="1">
    <citation type="submission" date="2021-12" db="EMBL/GenBank/DDBJ databases">
        <title>Genome sequencing of bacteria with rrn-lacking chromosome and rrn-plasmid.</title>
        <authorList>
            <person name="Anda M."/>
            <person name="Iwasaki W."/>
        </authorList>
    </citation>
    <scope>NUCLEOTIDE SEQUENCE [LARGE SCALE GENOMIC DNA]</scope>
    <source>
        <strain evidence="1 2">NBRC 15940</strain>
    </source>
</reference>
<dbReference type="InterPro" id="IPR025347">
    <property type="entry name" value="DUF4251"/>
</dbReference>
<sequence>MTMLWTPVLAQEQQDNSQLTKKEQRKLAKQQKREAEELYEQQMALVTKKMVEGSAFVLEANMLFDKYGASVNVNSNVNFISIANGKGVMQLSFNNVAVGLNGIGGVTLDGKVNNYTFKENKNGGYSVRFSLFGSGGNYDVSMSVMPGGQATATIRGNWSRELKYQGNLVPVDQSRVYKGFSMFGGN</sequence>
<name>A0AAN4W169_9BACT</name>
<dbReference type="EMBL" id="BQKE01000003">
    <property type="protein sequence ID" value="GJM63786.1"/>
    <property type="molecule type" value="Genomic_DNA"/>
</dbReference>
<comment type="caution">
    <text evidence="1">The sequence shown here is derived from an EMBL/GenBank/DDBJ whole genome shotgun (WGS) entry which is preliminary data.</text>
</comment>
<proteinExistence type="predicted"/>
<evidence type="ECO:0000313" key="2">
    <source>
        <dbReference type="Proteomes" id="UP001310022"/>
    </source>
</evidence>
<dbReference type="Gene3D" id="2.40.128.410">
    <property type="match status" value="1"/>
</dbReference>
<evidence type="ECO:0008006" key="3">
    <source>
        <dbReference type="Google" id="ProtNLM"/>
    </source>
</evidence>
<gene>
    <name evidence="1" type="ORF">PEDI_43380</name>
</gene>
<protein>
    <recommendedName>
        <fullName evidence="3">DUF4251 domain-containing protein</fullName>
    </recommendedName>
</protein>
<keyword evidence="2" id="KW-1185">Reference proteome</keyword>
<dbReference type="Pfam" id="PF14059">
    <property type="entry name" value="DUF4251"/>
    <property type="match status" value="1"/>
</dbReference>
<dbReference type="Proteomes" id="UP001310022">
    <property type="component" value="Unassembled WGS sequence"/>
</dbReference>
<dbReference type="AlphaFoldDB" id="A0AAN4W169"/>
<accession>A0AAN4W169</accession>
<evidence type="ECO:0000313" key="1">
    <source>
        <dbReference type="EMBL" id="GJM63786.1"/>
    </source>
</evidence>